<evidence type="ECO:0000256" key="1">
    <source>
        <dbReference type="SAM" id="Phobius"/>
    </source>
</evidence>
<keyword evidence="1" id="KW-0472">Membrane</keyword>
<name>A0A1F5JNS8_9BACT</name>
<dbReference type="AlphaFoldDB" id="A0A1F5JNS8"/>
<feature type="signal peptide" evidence="2">
    <location>
        <begin position="1"/>
        <end position="24"/>
    </location>
</feature>
<gene>
    <name evidence="3" type="ORF">A3C59_04730</name>
</gene>
<organism evidence="3 4">
    <name type="scientific">Candidatus Daviesbacteria bacterium RIFCSPHIGHO2_02_FULL_36_13</name>
    <dbReference type="NCBI Taxonomy" id="1797768"/>
    <lineage>
        <taxon>Bacteria</taxon>
        <taxon>Candidatus Daviesiibacteriota</taxon>
    </lineage>
</organism>
<feature type="transmembrane region" description="Helical" evidence="1">
    <location>
        <begin position="408"/>
        <end position="427"/>
    </location>
</feature>
<evidence type="ECO:0000313" key="3">
    <source>
        <dbReference type="EMBL" id="OGE30256.1"/>
    </source>
</evidence>
<dbReference type="STRING" id="1797768.A3C59_04730"/>
<keyword evidence="1" id="KW-1133">Transmembrane helix</keyword>
<feature type="transmembrane region" description="Helical" evidence="1">
    <location>
        <begin position="386"/>
        <end position="403"/>
    </location>
</feature>
<dbReference type="EMBL" id="MFCV01000048">
    <property type="protein sequence ID" value="OGE30256.1"/>
    <property type="molecule type" value="Genomic_DNA"/>
</dbReference>
<reference evidence="3 4" key="1">
    <citation type="journal article" date="2016" name="Nat. Commun.">
        <title>Thousands of microbial genomes shed light on interconnected biogeochemical processes in an aquifer system.</title>
        <authorList>
            <person name="Anantharaman K."/>
            <person name="Brown C.T."/>
            <person name="Hug L.A."/>
            <person name="Sharon I."/>
            <person name="Castelle C.J."/>
            <person name="Probst A.J."/>
            <person name="Thomas B.C."/>
            <person name="Singh A."/>
            <person name="Wilkins M.J."/>
            <person name="Karaoz U."/>
            <person name="Brodie E.L."/>
            <person name="Williams K.H."/>
            <person name="Hubbard S.S."/>
            <person name="Banfield J.F."/>
        </authorList>
    </citation>
    <scope>NUCLEOTIDE SEQUENCE [LARGE SCALE GENOMIC DNA]</scope>
</reference>
<proteinExistence type="predicted"/>
<keyword evidence="2" id="KW-0732">Signal</keyword>
<protein>
    <submittedName>
        <fullName evidence="3">Uncharacterized protein</fullName>
    </submittedName>
</protein>
<evidence type="ECO:0000313" key="4">
    <source>
        <dbReference type="Proteomes" id="UP000176902"/>
    </source>
</evidence>
<keyword evidence="1" id="KW-0812">Transmembrane</keyword>
<dbReference type="Proteomes" id="UP000176902">
    <property type="component" value="Unassembled WGS sequence"/>
</dbReference>
<dbReference type="Gene3D" id="3.20.20.510">
    <property type="entry name" value="Uncharacterised protein PF12979, DUF3863"/>
    <property type="match status" value="1"/>
</dbReference>
<comment type="caution">
    <text evidence="3">The sequence shown here is derived from an EMBL/GenBank/DDBJ whole genome shotgun (WGS) entry which is preliminary data.</text>
</comment>
<feature type="transmembrane region" description="Helical" evidence="1">
    <location>
        <begin position="442"/>
        <end position="464"/>
    </location>
</feature>
<feature type="transmembrane region" description="Helical" evidence="1">
    <location>
        <begin position="579"/>
        <end position="598"/>
    </location>
</feature>
<evidence type="ECO:0000256" key="2">
    <source>
        <dbReference type="SAM" id="SignalP"/>
    </source>
</evidence>
<feature type="transmembrane region" description="Helical" evidence="1">
    <location>
        <begin position="471"/>
        <end position="489"/>
    </location>
</feature>
<sequence>MIKLFLGIFIFVSFLFLNTFSALAQEINCNDRYATIVNPIRSRNLWIDKSLEPLRDQYELVNKYNFPATWLIQFDVLKDKEVLDEIRKFDVNQEMSVLLEVSEKLSEQARVVYPHGTYWYNPKVVFLSGYPQSDRIKIIDKLFDDFKKEFGYYPKSVGAWWIDSYALKYMRNKYGITTAMIVADQKTTDNYGVWGQWWGVPYYPDKDNILTPASNLENKENIVVIQWAQRDPSLAYGEGPIYSNYSLQANDYIRQGKDTEYFADLVNVYLDCKNPLGQITIGLETGIESVGYIDEYDNQLKYLSQIQDLKAVTMNQFAEDFSRVFPQFPEQFLLGSNWDLKNDMRINEKLGDKIKYQQNIAFKDYFTADKNDFLDRNLENLNQKNLTYFPWFMFLIFVAGFVFRFKKLFNLWVIGTLFLAASFGLVLKSNYQMGWEVFYGPVIPYLMVVQIIIIMVSYTIIWFLHRKFPNLLLWLIPLSFGFDFIIKALRFSYFENKYYFGFAGDALRFIGISFSKPFNIEFVNKDFSSVISASLLRFDFSKIWDNLYLSLIAYPLIHIIFVILFGYLIHRLPVKFRKLILAILTLFTMLFLIDIFQADPRLVQ</sequence>
<feature type="transmembrane region" description="Helical" evidence="1">
    <location>
        <begin position="547"/>
        <end position="567"/>
    </location>
</feature>
<feature type="chain" id="PRO_5009519033" evidence="2">
    <location>
        <begin position="25"/>
        <end position="604"/>
    </location>
</feature>
<accession>A0A1F5JNS8</accession>